<dbReference type="GO" id="GO:0032259">
    <property type="term" value="P:methylation"/>
    <property type="evidence" value="ECO:0007669"/>
    <property type="project" value="UniProtKB-KW"/>
</dbReference>
<dbReference type="InterPro" id="IPR002941">
    <property type="entry name" value="DNA_methylase_N4/N6"/>
</dbReference>
<evidence type="ECO:0000256" key="6">
    <source>
        <dbReference type="ARBA" id="ARBA00023125"/>
    </source>
</evidence>
<proteinExistence type="inferred from homology"/>
<feature type="domain" description="DNA methylase N-4/N-6" evidence="10">
    <location>
        <begin position="17"/>
        <end position="82"/>
    </location>
</feature>
<dbReference type="EMBL" id="UGVN01000003">
    <property type="protein sequence ID" value="SUE95438.1"/>
    <property type="molecule type" value="Genomic_DNA"/>
</dbReference>
<comment type="catalytic activity">
    <reaction evidence="7">
        <text>a 2'-deoxyadenosine in DNA + S-adenosyl-L-methionine = an N(6)-methyl-2'-deoxyadenosine in DNA + S-adenosyl-L-homocysteine + H(+)</text>
        <dbReference type="Rhea" id="RHEA:15197"/>
        <dbReference type="Rhea" id="RHEA-COMP:12418"/>
        <dbReference type="Rhea" id="RHEA-COMP:12419"/>
        <dbReference type="ChEBI" id="CHEBI:15378"/>
        <dbReference type="ChEBI" id="CHEBI:57856"/>
        <dbReference type="ChEBI" id="CHEBI:59789"/>
        <dbReference type="ChEBI" id="CHEBI:90615"/>
        <dbReference type="ChEBI" id="CHEBI:90616"/>
        <dbReference type="EC" id="2.1.1.72"/>
    </reaction>
</comment>
<name>A0A379PKI0_9PROT</name>
<evidence type="ECO:0000256" key="5">
    <source>
        <dbReference type="ARBA" id="ARBA00022747"/>
    </source>
</evidence>
<evidence type="ECO:0000256" key="8">
    <source>
        <dbReference type="ARBA" id="ARBA00049120"/>
    </source>
</evidence>
<dbReference type="PROSITE" id="PS00093">
    <property type="entry name" value="N4_MTASE"/>
    <property type="match status" value="1"/>
</dbReference>
<dbReference type="EC" id="2.1.1.-" evidence="9"/>
<evidence type="ECO:0000256" key="3">
    <source>
        <dbReference type="ARBA" id="ARBA00022679"/>
    </source>
</evidence>
<dbReference type="InterPro" id="IPR001091">
    <property type="entry name" value="RM_Methyltransferase"/>
</dbReference>
<dbReference type="GO" id="GO:0009307">
    <property type="term" value="P:DNA restriction-modification system"/>
    <property type="evidence" value="ECO:0007669"/>
    <property type="project" value="UniProtKB-KW"/>
</dbReference>
<keyword evidence="6" id="KW-0238">DNA-binding</keyword>
<dbReference type="InterPro" id="IPR029063">
    <property type="entry name" value="SAM-dependent_MTases_sf"/>
</dbReference>
<comment type="catalytic activity">
    <reaction evidence="8">
        <text>a 2'-deoxycytidine in DNA + S-adenosyl-L-methionine = an N(4)-methyl-2'-deoxycytidine in DNA + S-adenosyl-L-homocysteine + H(+)</text>
        <dbReference type="Rhea" id="RHEA:16857"/>
        <dbReference type="Rhea" id="RHEA-COMP:11369"/>
        <dbReference type="Rhea" id="RHEA-COMP:13674"/>
        <dbReference type="ChEBI" id="CHEBI:15378"/>
        <dbReference type="ChEBI" id="CHEBI:57856"/>
        <dbReference type="ChEBI" id="CHEBI:59789"/>
        <dbReference type="ChEBI" id="CHEBI:85452"/>
        <dbReference type="ChEBI" id="CHEBI:137933"/>
        <dbReference type="EC" id="2.1.1.113"/>
    </reaction>
</comment>
<comment type="similarity">
    <text evidence="1">Belongs to the N(4)/N(6)-methyltransferase family. N(4) subfamily.</text>
</comment>
<keyword evidence="5" id="KW-0680">Restriction system</keyword>
<keyword evidence="2 11" id="KW-0489">Methyltransferase</keyword>
<keyword evidence="3" id="KW-0808">Transferase</keyword>
<sequence length="432" mass="47991">MFDSLAIPSPKRNRRLQVGWEGFFPYYAGYPEAFASDIISSARLAPRAVVLDPWNGSGTTIYAARNHGHLGIGLDLNPVMIAVARARLLPPSEADSLEPLGQKLIDHCDVPVTLPADDPLLSWFDHETARHVRAIEQAISSSLVGRFTISERGADLDRLSSIASAFYVALFAVARSASVTFRSSNPTWWRRAKSAEELVHVRDDELRSTFLSQIRGMAEALSKCADDHPLKCTFAEARLADSTSFFAGEATVDFVLTSPPYCTRIDYAVATQIELAVLNGLIRSDVHALGRRMIGSTRVPSQPIEYDNQWGTTCRDFLEKVRLHPSKSSAGYYLKTHLDYFDKMSRSISRISSVLKDGAAAIFVVQDSHYKDIHNNLPAVLVEMAASRNLQLMRREDFTVHRTMAAIHPHATGRTNRLGTVESVLCFQRGDR</sequence>
<dbReference type="GO" id="GO:0015667">
    <property type="term" value="F:site-specific DNA-methyltransferase (cytosine-N4-specific) activity"/>
    <property type="evidence" value="ECO:0007669"/>
    <property type="project" value="UniProtKB-EC"/>
</dbReference>
<keyword evidence="4" id="KW-0949">S-adenosyl-L-methionine</keyword>
<dbReference type="SUPFAM" id="SSF53335">
    <property type="entry name" value="S-adenosyl-L-methionine-dependent methyltransferases"/>
    <property type="match status" value="2"/>
</dbReference>
<evidence type="ECO:0000259" key="10">
    <source>
        <dbReference type="Pfam" id="PF01555"/>
    </source>
</evidence>
<evidence type="ECO:0000256" key="2">
    <source>
        <dbReference type="ARBA" id="ARBA00022603"/>
    </source>
</evidence>
<organism evidence="11 12">
    <name type="scientific">Roseomonas mucosa</name>
    <dbReference type="NCBI Taxonomy" id="207340"/>
    <lineage>
        <taxon>Bacteria</taxon>
        <taxon>Pseudomonadati</taxon>
        <taxon>Pseudomonadota</taxon>
        <taxon>Alphaproteobacteria</taxon>
        <taxon>Acetobacterales</taxon>
        <taxon>Roseomonadaceae</taxon>
        <taxon>Roseomonas</taxon>
    </lineage>
</organism>
<protein>
    <recommendedName>
        <fullName evidence="9">Methyltransferase</fullName>
        <ecNumber evidence="9">2.1.1.-</ecNumber>
    </recommendedName>
</protein>
<evidence type="ECO:0000256" key="4">
    <source>
        <dbReference type="ARBA" id="ARBA00022691"/>
    </source>
</evidence>
<dbReference type="Proteomes" id="UP000254919">
    <property type="component" value="Unassembled WGS sequence"/>
</dbReference>
<dbReference type="PRINTS" id="PR00508">
    <property type="entry name" value="S21N4MTFRASE"/>
</dbReference>
<evidence type="ECO:0000313" key="12">
    <source>
        <dbReference type="Proteomes" id="UP000254919"/>
    </source>
</evidence>
<evidence type="ECO:0000313" key="11">
    <source>
        <dbReference type="EMBL" id="SUE95438.1"/>
    </source>
</evidence>
<dbReference type="Pfam" id="PF01555">
    <property type="entry name" value="N6_N4_Mtase"/>
    <property type="match status" value="1"/>
</dbReference>
<dbReference type="GO" id="GO:0008170">
    <property type="term" value="F:N-methyltransferase activity"/>
    <property type="evidence" value="ECO:0007669"/>
    <property type="project" value="InterPro"/>
</dbReference>
<dbReference type="AlphaFoldDB" id="A0A379PKI0"/>
<dbReference type="InterPro" id="IPR017985">
    <property type="entry name" value="MeTrfase_CN4_CS"/>
</dbReference>
<evidence type="ECO:0000256" key="1">
    <source>
        <dbReference type="ARBA" id="ARBA00010203"/>
    </source>
</evidence>
<dbReference type="Gene3D" id="3.40.50.150">
    <property type="entry name" value="Vaccinia Virus protein VP39"/>
    <property type="match status" value="2"/>
</dbReference>
<evidence type="ECO:0000256" key="7">
    <source>
        <dbReference type="ARBA" id="ARBA00047942"/>
    </source>
</evidence>
<dbReference type="GO" id="GO:0009007">
    <property type="term" value="F:site-specific DNA-methyltransferase (adenine-specific) activity"/>
    <property type="evidence" value="ECO:0007669"/>
    <property type="project" value="UniProtKB-EC"/>
</dbReference>
<dbReference type="GO" id="GO:0003677">
    <property type="term" value="F:DNA binding"/>
    <property type="evidence" value="ECO:0007669"/>
    <property type="project" value="UniProtKB-KW"/>
</dbReference>
<gene>
    <name evidence="11" type="ORF">NCTC13291_04324</name>
</gene>
<evidence type="ECO:0000256" key="9">
    <source>
        <dbReference type="RuleBase" id="RU362026"/>
    </source>
</evidence>
<accession>A0A379PKI0</accession>
<reference evidence="11 12" key="1">
    <citation type="submission" date="2018-06" db="EMBL/GenBank/DDBJ databases">
        <authorList>
            <consortium name="Pathogen Informatics"/>
            <person name="Doyle S."/>
        </authorList>
    </citation>
    <scope>NUCLEOTIDE SEQUENCE [LARGE SCALE GENOMIC DNA]</scope>
    <source>
        <strain evidence="11 12">NCTC13291</strain>
    </source>
</reference>